<dbReference type="InterPro" id="IPR037522">
    <property type="entry name" value="HD_GYP_dom"/>
</dbReference>
<sequence>MSVEVITDNPCKSADLRSMLVPEFVVSCAPLTGKAGVHQGCDAAIVAADLRSVENIAAIKELLSRLKHVRKRVFIIDHQERLFAAQAYALGATHVLVNPVGKKSLIATLADRGAPLAPTRQATGDARDVASGGAAAIASMFSSALTGGAIDVAAAKGAARRIADNIAEDGLSNWLDTVRRHHEGTYQHCLLVTGVAVDFGLSLGLAKADIERLHTAAMFHDIGKARIPLAVLDKPGRLDPQERALIETHPAAGYEVLKGTSGISPEVLDAVRHHHEYLDGSGYPDALCAASISDIVRMLTISDIFAALIEARSYKPGMPREQAYEIMRGMHGKLEIPLLSAFKEAALSR</sequence>
<dbReference type="PROSITE" id="PS51832">
    <property type="entry name" value="HD_GYP"/>
    <property type="match status" value="1"/>
</dbReference>
<dbReference type="GO" id="GO:0008081">
    <property type="term" value="F:phosphoric diester hydrolase activity"/>
    <property type="evidence" value="ECO:0007669"/>
    <property type="project" value="UniProtKB-ARBA"/>
</dbReference>
<protein>
    <submittedName>
        <fullName evidence="2">HDIG domain-containing protein</fullName>
    </submittedName>
</protein>
<dbReference type="AlphaFoldDB" id="A0A1H5F249"/>
<gene>
    <name evidence="2" type="ORF">SAMN05444171_5840</name>
</gene>
<dbReference type="SUPFAM" id="SSF109604">
    <property type="entry name" value="HD-domain/PDEase-like"/>
    <property type="match status" value="1"/>
</dbReference>
<accession>A0A1H5F249</accession>
<feature type="domain" description="HD-GYP" evidence="1">
    <location>
        <begin position="163"/>
        <end position="349"/>
    </location>
</feature>
<dbReference type="NCBIfam" id="TIGR00277">
    <property type="entry name" value="HDIG"/>
    <property type="match status" value="1"/>
</dbReference>
<dbReference type="Proteomes" id="UP000183208">
    <property type="component" value="Unassembled WGS sequence"/>
</dbReference>
<proteinExistence type="predicted"/>
<name>A0A1H5F249_9BRAD</name>
<dbReference type="InterPro" id="IPR003607">
    <property type="entry name" value="HD/PDEase_dom"/>
</dbReference>
<dbReference type="InterPro" id="IPR006675">
    <property type="entry name" value="HDIG_dom"/>
</dbReference>
<dbReference type="Pfam" id="PF13487">
    <property type="entry name" value="HD_5"/>
    <property type="match status" value="1"/>
</dbReference>
<dbReference type="Gene3D" id="1.10.3210.10">
    <property type="entry name" value="Hypothetical protein af1432"/>
    <property type="match status" value="1"/>
</dbReference>
<reference evidence="2 3" key="1">
    <citation type="submission" date="2016-10" db="EMBL/GenBank/DDBJ databases">
        <authorList>
            <person name="de Groot N.N."/>
        </authorList>
    </citation>
    <scope>NUCLEOTIDE SEQUENCE [LARGE SCALE GENOMIC DNA]</scope>
    <source>
        <strain evidence="2 3">GAS522</strain>
    </source>
</reference>
<dbReference type="CDD" id="cd00077">
    <property type="entry name" value="HDc"/>
    <property type="match status" value="1"/>
</dbReference>
<dbReference type="PANTHER" id="PTHR43155">
    <property type="entry name" value="CYCLIC DI-GMP PHOSPHODIESTERASE PA4108-RELATED"/>
    <property type="match status" value="1"/>
</dbReference>
<organism evidence="2 3">
    <name type="scientific">Bradyrhizobium lablabi</name>
    <dbReference type="NCBI Taxonomy" id="722472"/>
    <lineage>
        <taxon>Bacteria</taxon>
        <taxon>Pseudomonadati</taxon>
        <taxon>Pseudomonadota</taxon>
        <taxon>Alphaproteobacteria</taxon>
        <taxon>Hyphomicrobiales</taxon>
        <taxon>Nitrobacteraceae</taxon>
        <taxon>Bradyrhizobium</taxon>
    </lineage>
</organism>
<evidence type="ECO:0000313" key="2">
    <source>
        <dbReference type="EMBL" id="SED97455.1"/>
    </source>
</evidence>
<dbReference type="RefSeq" id="WP_074826342.1">
    <property type="nucleotide sequence ID" value="NZ_FNTI01000001.1"/>
</dbReference>
<evidence type="ECO:0000259" key="1">
    <source>
        <dbReference type="PROSITE" id="PS51832"/>
    </source>
</evidence>
<dbReference type="PANTHER" id="PTHR43155:SF2">
    <property type="entry name" value="CYCLIC DI-GMP PHOSPHODIESTERASE PA4108"/>
    <property type="match status" value="1"/>
</dbReference>
<dbReference type="EMBL" id="FNTI01000001">
    <property type="protein sequence ID" value="SED97455.1"/>
    <property type="molecule type" value="Genomic_DNA"/>
</dbReference>
<dbReference type="SMART" id="SM00471">
    <property type="entry name" value="HDc"/>
    <property type="match status" value="1"/>
</dbReference>
<evidence type="ECO:0000313" key="3">
    <source>
        <dbReference type="Proteomes" id="UP000183208"/>
    </source>
</evidence>